<accession>A0ABS5USD6</accession>
<dbReference type="EMBL" id="JAFEJU010000001">
    <property type="protein sequence ID" value="MBT1173934.1"/>
    <property type="molecule type" value="Genomic_DNA"/>
</dbReference>
<sequence>MSGVAITDRDVAGETGETRSAGAGAGAVVSAGAVASGGSGASAGVPDTPDKATLRHAALARRKLTSSEERIEAGHALVTAMPQSLAQIAKPHAVVAAYVSMGTEIETRPLLDWLLARECTVLVPKLGSGLEIGWSVLQSMEALHAVDGHGHLRPDEPDSRVLPPDALAQADMVFAPALGVDQRGYRLGRGAGWYDRALAARRQGCPLIAICWPWEVLKGDLPTEPHDVPANAVLTPHGYHLFTVQ</sequence>
<dbReference type="PANTHER" id="PTHR23407:SF1">
    <property type="entry name" value="5-FORMYLTETRAHYDROFOLATE CYCLO-LIGASE"/>
    <property type="match status" value="1"/>
</dbReference>
<dbReference type="InterPro" id="IPR037171">
    <property type="entry name" value="NagB/RpiA_transferase-like"/>
</dbReference>
<evidence type="ECO:0000256" key="1">
    <source>
        <dbReference type="ARBA" id="ARBA00010638"/>
    </source>
</evidence>
<dbReference type="Gene3D" id="3.40.50.10420">
    <property type="entry name" value="NagB/RpiA/CoA transferase-like"/>
    <property type="match status" value="1"/>
</dbReference>
<evidence type="ECO:0000313" key="6">
    <source>
        <dbReference type="EMBL" id="MBT1173934.1"/>
    </source>
</evidence>
<comment type="cofactor">
    <cofactor evidence="4">
        <name>Mg(2+)</name>
        <dbReference type="ChEBI" id="CHEBI:18420"/>
    </cofactor>
</comment>
<comment type="caution">
    <text evidence="6">The sequence shown here is derived from an EMBL/GenBank/DDBJ whole genome shotgun (WGS) entry which is preliminary data.</text>
</comment>
<organism evidence="6 7">
    <name type="scientific">Bifidobacterium colobi</name>
    <dbReference type="NCBI Taxonomy" id="2809026"/>
    <lineage>
        <taxon>Bacteria</taxon>
        <taxon>Bacillati</taxon>
        <taxon>Actinomycetota</taxon>
        <taxon>Actinomycetes</taxon>
        <taxon>Bifidobacteriales</taxon>
        <taxon>Bifidobacteriaceae</taxon>
        <taxon>Bifidobacterium</taxon>
    </lineage>
</organism>
<dbReference type="EC" id="6.3.3.2" evidence="4"/>
<dbReference type="PANTHER" id="PTHR23407">
    <property type="entry name" value="ATPASE INHIBITOR/5-FORMYLTETRAHYDROFOLATE CYCLO-LIGASE"/>
    <property type="match status" value="1"/>
</dbReference>
<dbReference type="Proteomes" id="UP000711736">
    <property type="component" value="Unassembled WGS sequence"/>
</dbReference>
<keyword evidence="4" id="KW-0479">Metal-binding</keyword>
<keyword evidence="3 4" id="KW-0067">ATP-binding</keyword>
<evidence type="ECO:0000256" key="2">
    <source>
        <dbReference type="ARBA" id="ARBA00022741"/>
    </source>
</evidence>
<comment type="catalytic activity">
    <reaction evidence="4">
        <text>(6S)-5-formyl-5,6,7,8-tetrahydrofolate + ATP = (6R)-5,10-methenyltetrahydrofolate + ADP + phosphate</text>
        <dbReference type="Rhea" id="RHEA:10488"/>
        <dbReference type="ChEBI" id="CHEBI:30616"/>
        <dbReference type="ChEBI" id="CHEBI:43474"/>
        <dbReference type="ChEBI" id="CHEBI:57455"/>
        <dbReference type="ChEBI" id="CHEBI:57457"/>
        <dbReference type="ChEBI" id="CHEBI:456216"/>
        <dbReference type="EC" id="6.3.3.2"/>
    </reaction>
</comment>
<comment type="similarity">
    <text evidence="1 4">Belongs to the 5-formyltetrahydrofolate cyclo-ligase family.</text>
</comment>
<evidence type="ECO:0000256" key="3">
    <source>
        <dbReference type="ARBA" id="ARBA00022840"/>
    </source>
</evidence>
<evidence type="ECO:0000256" key="4">
    <source>
        <dbReference type="RuleBase" id="RU361279"/>
    </source>
</evidence>
<reference evidence="6 7" key="1">
    <citation type="journal article" date="2021" name="Environ. Microbiol.">
        <title>Genetic insights into the dark matter of the mammalian gut microbiota through targeted genome reconstruction.</title>
        <authorList>
            <person name="Lugli G.A."/>
            <person name="Alessandri G."/>
            <person name="Milani C."/>
            <person name="Viappiani A."/>
            <person name="Fontana F."/>
            <person name="Tarracchini C."/>
            <person name="Mancabelli L."/>
            <person name="Argentini C."/>
            <person name="Ruiz L."/>
            <person name="Margolles A."/>
            <person name="van Sinderen D."/>
            <person name="Turroni F."/>
            <person name="Ventura M."/>
        </authorList>
    </citation>
    <scope>NUCLEOTIDE SEQUENCE [LARGE SCALE GENOMIC DNA]</scope>
    <source>
        <strain evidence="6 7">LC6</strain>
    </source>
</reference>
<dbReference type="NCBIfam" id="TIGR02727">
    <property type="entry name" value="MTHFS_bact"/>
    <property type="match status" value="1"/>
</dbReference>
<keyword evidence="7" id="KW-1185">Reference proteome</keyword>
<keyword evidence="4" id="KW-0460">Magnesium</keyword>
<dbReference type="InterPro" id="IPR002698">
    <property type="entry name" value="FTHF_cligase"/>
</dbReference>
<evidence type="ECO:0000256" key="5">
    <source>
        <dbReference type="SAM" id="MobiDB-lite"/>
    </source>
</evidence>
<name>A0ABS5USD6_9BIFI</name>
<keyword evidence="2 4" id="KW-0547">Nucleotide-binding</keyword>
<gene>
    <name evidence="6" type="ORF">JS530_00090</name>
</gene>
<evidence type="ECO:0000313" key="7">
    <source>
        <dbReference type="Proteomes" id="UP000711736"/>
    </source>
</evidence>
<feature type="region of interest" description="Disordered" evidence="5">
    <location>
        <begin position="1"/>
        <end position="23"/>
    </location>
</feature>
<dbReference type="Pfam" id="PF01812">
    <property type="entry name" value="5-FTHF_cyc-lig"/>
    <property type="match status" value="1"/>
</dbReference>
<keyword evidence="6" id="KW-0436">Ligase</keyword>
<protein>
    <recommendedName>
        <fullName evidence="4">5-formyltetrahydrofolate cyclo-ligase</fullName>
        <ecNumber evidence="4">6.3.3.2</ecNumber>
    </recommendedName>
</protein>
<dbReference type="SUPFAM" id="SSF100950">
    <property type="entry name" value="NagB/RpiA/CoA transferase-like"/>
    <property type="match status" value="1"/>
</dbReference>
<proteinExistence type="inferred from homology"/>
<dbReference type="RefSeq" id="WP_214375267.1">
    <property type="nucleotide sequence ID" value="NZ_JAFEJU010000001.1"/>
</dbReference>
<dbReference type="InterPro" id="IPR024185">
    <property type="entry name" value="FTHF_cligase-like_sf"/>
</dbReference>
<dbReference type="GO" id="GO:0030272">
    <property type="term" value="F:5-formyltetrahydrofolate cyclo-ligase activity"/>
    <property type="evidence" value="ECO:0007669"/>
    <property type="project" value="UniProtKB-EC"/>
</dbReference>